<dbReference type="GO" id="GO:0005737">
    <property type="term" value="C:cytoplasm"/>
    <property type="evidence" value="ECO:0007669"/>
    <property type="project" value="TreeGrafter"/>
</dbReference>
<gene>
    <name evidence="2" type="ORF">PLANPX_0584</name>
</gene>
<dbReference type="Pfam" id="PF01467">
    <property type="entry name" value="CTP_transf_like"/>
    <property type="match status" value="1"/>
</dbReference>
<evidence type="ECO:0000259" key="1">
    <source>
        <dbReference type="Pfam" id="PF01467"/>
    </source>
</evidence>
<dbReference type="PANTHER" id="PTHR31285">
    <property type="entry name" value="NICOTINAMIDE MONONUCLEOTIDE ADENYLYLTRANSFERASE"/>
    <property type="match status" value="1"/>
</dbReference>
<dbReference type="Gene3D" id="3.90.950.20">
    <property type="entry name" value="CinA-like"/>
    <property type="match status" value="1"/>
</dbReference>
<dbReference type="RefSeq" id="WP_152097204.1">
    <property type="nucleotide sequence ID" value="NZ_AP021861.1"/>
</dbReference>
<accession>A0A5K7X565</accession>
<dbReference type="EMBL" id="AP021861">
    <property type="protein sequence ID" value="BBO30972.1"/>
    <property type="molecule type" value="Genomic_DNA"/>
</dbReference>
<protein>
    <recommendedName>
        <fullName evidence="1">Cytidyltransferase-like domain-containing protein</fullName>
    </recommendedName>
</protein>
<sequence>MATVPDDSAVAWPAVAAQIHASGRQMVLAVTGGGTGAVSALLQTPGASRTMLEAVVPYAHAALVDWIGAMPEQACSAATARAMAMASFMRARELAPTADQRLLLGVGATASLATDRPKLGGRRIHVAWQSAEQTWVESYCLADIAPNRADDERASTSFLLWIIAGACGVKDAKLYQSLPTSRQDELLQVSGGRGELPQQELLMGKRRLAVLKAESSFNYFPESESPAVGIVFPGAFNPPHAGHLRMMEIAEQRVKAPAAWELSITNVDKLPLDFMSMKERITAIRASDDKRLVALTRAPTFREKSELFPRATFVVGIDTLARIAEPRYYDGDEVRRDAAIAEIAAHGCRFLAFGRMIEGKFTVLSDLELPPALTAICDEVSAGEFREDVSSSELRSMSADA</sequence>
<dbReference type="PANTHER" id="PTHR31285:SF0">
    <property type="entry name" value="NICOTINAMIDE MONONUCLEOTIDE ADENYLYLTRANSFERASE"/>
    <property type="match status" value="1"/>
</dbReference>
<dbReference type="AlphaFoldDB" id="A0A5K7X565"/>
<proteinExistence type="predicted"/>
<dbReference type="InterPro" id="IPR014729">
    <property type="entry name" value="Rossmann-like_a/b/a_fold"/>
</dbReference>
<organism evidence="2 3">
    <name type="scientific">Lacipirellula parvula</name>
    <dbReference type="NCBI Taxonomy" id="2650471"/>
    <lineage>
        <taxon>Bacteria</taxon>
        <taxon>Pseudomonadati</taxon>
        <taxon>Planctomycetota</taxon>
        <taxon>Planctomycetia</taxon>
        <taxon>Pirellulales</taxon>
        <taxon>Lacipirellulaceae</taxon>
        <taxon>Lacipirellula</taxon>
    </lineage>
</organism>
<dbReference type="SUPFAM" id="SSF52374">
    <property type="entry name" value="Nucleotidylyl transferase"/>
    <property type="match status" value="1"/>
</dbReference>
<reference evidence="3" key="1">
    <citation type="submission" date="2019-10" db="EMBL/GenBank/DDBJ databases">
        <title>Lacipirellula parvula gen. nov., sp. nov., representing a lineage of planctomycetes widespread in freshwater anoxic habitats, and description of the family Lacipirellulaceae.</title>
        <authorList>
            <person name="Dedysh S.N."/>
            <person name="Kulichevskaya I.S."/>
            <person name="Beletsky A.V."/>
            <person name="Rakitin A.L."/>
            <person name="Mardanov A.V."/>
            <person name="Ivanova A.A."/>
            <person name="Saltykova V.X."/>
            <person name="Rijpstra W.I.C."/>
            <person name="Sinninghe Damste J.S."/>
            <person name="Ravin N.V."/>
        </authorList>
    </citation>
    <scope>NUCLEOTIDE SEQUENCE [LARGE SCALE GENOMIC DNA]</scope>
    <source>
        <strain evidence="3">PX69</strain>
    </source>
</reference>
<dbReference type="GO" id="GO:0000309">
    <property type="term" value="F:nicotinamide-nucleotide adenylyltransferase activity"/>
    <property type="evidence" value="ECO:0007669"/>
    <property type="project" value="TreeGrafter"/>
</dbReference>
<evidence type="ECO:0000313" key="2">
    <source>
        <dbReference type="EMBL" id="BBO30972.1"/>
    </source>
</evidence>
<dbReference type="Proteomes" id="UP000326837">
    <property type="component" value="Chromosome"/>
</dbReference>
<evidence type="ECO:0000313" key="3">
    <source>
        <dbReference type="Proteomes" id="UP000326837"/>
    </source>
</evidence>
<dbReference type="InterPro" id="IPR036653">
    <property type="entry name" value="CinA-like_C"/>
</dbReference>
<keyword evidence="3" id="KW-1185">Reference proteome</keyword>
<dbReference type="KEGG" id="lpav:PLANPX_0584"/>
<dbReference type="Gene3D" id="3.40.50.620">
    <property type="entry name" value="HUPs"/>
    <property type="match status" value="1"/>
</dbReference>
<feature type="domain" description="Cytidyltransferase-like" evidence="1">
    <location>
        <begin position="231"/>
        <end position="395"/>
    </location>
</feature>
<dbReference type="GO" id="GO:0016887">
    <property type="term" value="F:ATP hydrolysis activity"/>
    <property type="evidence" value="ECO:0007669"/>
    <property type="project" value="TreeGrafter"/>
</dbReference>
<dbReference type="InterPro" id="IPR004821">
    <property type="entry name" value="Cyt_trans-like"/>
</dbReference>
<name>A0A5K7X565_9BACT</name>